<dbReference type="EMBL" id="FRAU01000002">
    <property type="protein sequence ID" value="SHK37857.1"/>
    <property type="molecule type" value="Genomic_DNA"/>
</dbReference>
<proteinExistence type="predicted"/>
<name>A0A1M6RZW1_9BACT</name>
<accession>A0A1M6RZW1</accession>
<protein>
    <submittedName>
        <fullName evidence="1">Uncharacterized protein</fullName>
    </submittedName>
</protein>
<dbReference type="STRING" id="633813.SAMN04488087_1018"/>
<dbReference type="Proteomes" id="UP000185812">
    <property type="component" value="Unassembled WGS sequence"/>
</dbReference>
<gene>
    <name evidence="1" type="ORF">SAMN04488087_1018</name>
</gene>
<dbReference type="AlphaFoldDB" id="A0A1M6RZW1"/>
<evidence type="ECO:0000313" key="2">
    <source>
        <dbReference type="Proteomes" id="UP000185812"/>
    </source>
</evidence>
<evidence type="ECO:0000313" key="1">
    <source>
        <dbReference type="EMBL" id="SHK37857.1"/>
    </source>
</evidence>
<reference evidence="2" key="1">
    <citation type="submission" date="2016-11" db="EMBL/GenBank/DDBJ databases">
        <authorList>
            <person name="Varghese N."/>
            <person name="Submissions S."/>
        </authorList>
    </citation>
    <scope>NUCLEOTIDE SEQUENCE [LARGE SCALE GENOMIC DNA]</scope>
    <source>
        <strain evidence="2">DSM 22212</strain>
    </source>
</reference>
<keyword evidence="2" id="KW-1185">Reference proteome</keyword>
<organism evidence="1 2">
    <name type="scientific">Rhodothermus profundi</name>
    <dbReference type="NCBI Taxonomy" id="633813"/>
    <lineage>
        <taxon>Bacteria</taxon>
        <taxon>Pseudomonadati</taxon>
        <taxon>Rhodothermota</taxon>
        <taxon>Rhodothermia</taxon>
        <taxon>Rhodothermales</taxon>
        <taxon>Rhodothermaceae</taxon>
        <taxon>Rhodothermus</taxon>
    </lineage>
</organism>
<sequence length="66" mass="7307">MRYGRHQELIGKASGRKAALVALWTHPFSQGMTARVQQTLEGSSLRLRRLPLLLLGLLVLLISLIG</sequence>